<evidence type="ECO:0000313" key="2">
    <source>
        <dbReference type="EMBL" id="CAH8358629.1"/>
    </source>
</evidence>
<dbReference type="PANTHER" id="PTHR46352">
    <property type="entry name" value="PROTEIN SENSITIVE TO PROTON RHIZOTOXICITY 1"/>
    <property type="match status" value="1"/>
</dbReference>
<gene>
    <name evidence="2" type="ORF">ERUC_LOCUS24385</name>
</gene>
<sequence>MLNNMSFMEQKIHELQGLVHLIVGRNGQYQDELVAQQQLITTDLTSIIIQLISTTASLLPSVKHNMCTAPSSAMFPYPREANNVASQTQSEREEAHEMKNKDDAEEGEKR</sequence>
<protein>
    <submittedName>
        <fullName evidence="2">Uncharacterized protein</fullName>
    </submittedName>
</protein>
<comment type="caution">
    <text evidence="2">The sequence shown here is derived from an EMBL/GenBank/DDBJ whole genome shotgun (WGS) entry which is preliminary data.</text>
</comment>
<dbReference type="Proteomes" id="UP001642260">
    <property type="component" value="Unassembled WGS sequence"/>
</dbReference>
<organism evidence="2 3">
    <name type="scientific">Eruca vesicaria subsp. sativa</name>
    <name type="common">Garden rocket</name>
    <name type="synonym">Eruca sativa</name>
    <dbReference type="NCBI Taxonomy" id="29727"/>
    <lineage>
        <taxon>Eukaryota</taxon>
        <taxon>Viridiplantae</taxon>
        <taxon>Streptophyta</taxon>
        <taxon>Embryophyta</taxon>
        <taxon>Tracheophyta</taxon>
        <taxon>Spermatophyta</taxon>
        <taxon>Magnoliopsida</taxon>
        <taxon>eudicotyledons</taxon>
        <taxon>Gunneridae</taxon>
        <taxon>Pentapetalae</taxon>
        <taxon>rosids</taxon>
        <taxon>malvids</taxon>
        <taxon>Brassicales</taxon>
        <taxon>Brassicaceae</taxon>
        <taxon>Brassiceae</taxon>
        <taxon>Eruca</taxon>
    </lineage>
</organism>
<accession>A0ABC8KJ53</accession>
<evidence type="ECO:0000313" key="3">
    <source>
        <dbReference type="Proteomes" id="UP001642260"/>
    </source>
</evidence>
<name>A0ABC8KJ53_ERUVS</name>
<dbReference type="EMBL" id="CAKOAT010251265">
    <property type="protein sequence ID" value="CAH8358629.1"/>
    <property type="molecule type" value="Genomic_DNA"/>
</dbReference>
<proteinExistence type="predicted"/>
<dbReference type="AlphaFoldDB" id="A0ABC8KJ53"/>
<keyword evidence="3" id="KW-1185">Reference proteome</keyword>
<dbReference type="InterPro" id="IPR044300">
    <property type="entry name" value="STOP1/2"/>
</dbReference>
<reference evidence="2 3" key="1">
    <citation type="submission" date="2022-03" db="EMBL/GenBank/DDBJ databases">
        <authorList>
            <person name="Macdonald S."/>
            <person name="Ahmed S."/>
            <person name="Newling K."/>
        </authorList>
    </citation>
    <scope>NUCLEOTIDE SEQUENCE [LARGE SCALE GENOMIC DNA]</scope>
</reference>
<evidence type="ECO:0000256" key="1">
    <source>
        <dbReference type="SAM" id="MobiDB-lite"/>
    </source>
</evidence>
<feature type="compositionally biased region" description="Basic and acidic residues" evidence="1">
    <location>
        <begin position="90"/>
        <end position="110"/>
    </location>
</feature>
<dbReference type="PANTHER" id="PTHR46352:SF1">
    <property type="entry name" value="PROTEIN SENSITIVE TO PROTON RHIZOTOXICITY 1"/>
    <property type="match status" value="1"/>
</dbReference>
<feature type="region of interest" description="Disordered" evidence="1">
    <location>
        <begin position="74"/>
        <end position="110"/>
    </location>
</feature>